<evidence type="ECO:0000313" key="1">
    <source>
        <dbReference type="EMBL" id="EJK50832.1"/>
    </source>
</evidence>
<dbReference type="EMBL" id="AGNL01042869">
    <property type="protein sequence ID" value="EJK50832.1"/>
    <property type="molecule type" value="Genomic_DNA"/>
</dbReference>
<organism evidence="1 2">
    <name type="scientific">Thalassiosira oceanica</name>
    <name type="common">Marine diatom</name>
    <dbReference type="NCBI Taxonomy" id="159749"/>
    <lineage>
        <taxon>Eukaryota</taxon>
        <taxon>Sar</taxon>
        <taxon>Stramenopiles</taxon>
        <taxon>Ochrophyta</taxon>
        <taxon>Bacillariophyta</taxon>
        <taxon>Coscinodiscophyceae</taxon>
        <taxon>Thalassiosirophycidae</taxon>
        <taxon>Thalassiosirales</taxon>
        <taxon>Thalassiosiraceae</taxon>
        <taxon>Thalassiosira</taxon>
    </lineage>
</organism>
<name>K0RVV7_THAOC</name>
<proteinExistence type="predicted"/>
<reference evidence="1 2" key="1">
    <citation type="journal article" date="2012" name="Genome Biol.">
        <title>Genome and low-iron response of an oceanic diatom adapted to chronic iron limitation.</title>
        <authorList>
            <person name="Lommer M."/>
            <person name="Specht M."/>
            <person name="Roy A.S."/>
            <person name="Kraemer L."/>
            <person name="Andreson R."/>
            <person name="Gutowska M.A."/>
            <person name="Wolf J."/>
            <person name="Bergner S.V."/>
            <person name="Schilhabel M.B."/>
            <person name="Klostermeier U.C."/>
            <person name="Beiko R.G."/>
            <person name="Rosenstiel P."/>
            <person name="Hippler M."/>
            <person name="Laroche J."/>
        </authorList>
    </citation>
    <scope>NUCLEOTIDE SEQUENCE [LARGE SCALE GENOMIC DNA]</scope>
    <source>
        <strain evidence="1 2">CCMP1005</strain>
    </source>
</reference>
<dbReference type="Gene3D" id="3.80.10.10">
    <property type="entry name" value="Ribonuclease Inhibitor"/>
    <property type="match status" value="1"/>
</dbReference>
<dbReference type="OrthoDB" id="6500038at2759"/>
<dbReference type="Proteomes" id="UP000266841">
    <property type="component" value="Unassembled WGS sequence"/>
</dbReference>
<sequence>LGSDGLDAAALLLRGGHPSIVNLDLGGQNSEEKSVVALLESIAQKTGCGFESKLAVLEIGGNEFGDAAMEALDRLKKAHPGLDVAHDKPVRDGEES</sequence>
<gene>
    <name evidence="1" type="ORF">THAOC_30065</name>
</gene>
<dbReference type="AlphaFoldDB" id="K0RVV7"/>
<evidence type="ECO:0000313" key="2">
    <source>
        <dbReference type="Proteomes" id="UP000266841"/>
    </source>
</evidence>
<comment type="caution">
    <text evidence="1">The sequence shown here is derived from an EMBL/GenBank/DDBJ whole genome shotgun (WGS) entry which is preliminary data.</text>
</comment>
<feature type="non-terminal residue" evidence="1">
    <location>
        <position position="1"/>
    </location>
</feature>
<accession>K0RVV7</accession>
<dbReference type="InterPro" id="IPR032675">
    <property type="entry name" value="LRR_dom_sf"/>
</dbReference>
<protein>
    <submittedName>
        <fullName evidence="1">Uncharacterized protein</fullName>
    </submittedName>
</protein>
<keyword evidence="2" id="KW-1185">Reference proteome</keyword>